<feature type="domain" description="Reverse transcriptase" evidence="1">
    <location>
        <begin position="59"/>
        <end position="127"/>
    </location>
</feature>
<dbReference type="InterPro" id="IPR043128">
    <property type="entry name" value="Rev_trsase/Diguanyl_cyclase"/>
</dbReference>
<dbReference type="InterPro" id="IPR053134">
    <property type="entry name" value="RNA-dir_DNA_polymerase"/>
</dbReference>
<dbReference type="RefSeq" id="XP_016516211.1">
    <property type="nucleotide sequence ID" value="XM_016660725.1"/>
</dbReference>
<evidence type="ECO:0000259" key="1">
    <source>
        <dbReference type="Pfam" id="PF00078"/>
    </source>
</evidence>
<dbReference type="CDD" id="cd01647">
    <property type="entry name" value="RT_LTR"/>
    <property type="match status" value="1"/>
</dbReference>
<dbReference type="PaxDb" id="4097-A0A1S4DRZ5"/>
<accession>A0A1S4DRZ5</accession>
<dbReference type="KEGG" id="nta:107832831"/>
<dbReference type="Gene3D" id="3.30.70.270">
    <property type="match status" value="1"/>
</dbReference>
<dbReference type="Pfam" id="PF00078">
    <property type="entry name" value="RVT_1"/>
    <property type="match status" value="1"/>
</dbReference>
<dbReference type="InterPro" id="IPR043502">
    <property type="entry name" value="DNA/RNA_pol_sf"/>
</dbReference>
<sequence>MAPAELKERVHEFLDKGFIRPIMSPWDSRMLFVKKKDGSMWMCINYMYLNKVNQCLNSFMHLMNRAFQTYLGSFVIVFIDDILVFSRSLEEHEQHLRIVVQILREKKLYAKFSKFEFWLDSVVFLGHVALYRRQCHSLMGWFEPGEAKLLGTDIVRDAKIKLIQELLRIA</sequence>
<dbReference type="PANTHER" id="PTHR24559:SF444">
    <property type="entry name" value="REVERSE TRANSCRIPTASE DOMAIN-CONTAINING PROTEIN"/>
    <property type="match status" value="1"/>
</dbReference>
<dbReference type="InterPro" id="IPR000477">
    <property type="entry name" value="RT_dom"/>
</dbReference>
<reference evidence="2" key="1">
    <citation type="submission" date="2025-08" db="UniProtKB">
        <authorList>
            <consortium name="RefSeq"/>
        </authorList>
    </citation>
    <scope>IDENTIFICATION</scope>
</reference>
<dbReference type="Gene3D" id="3.10.10.10">
    <property type="entry name" value="HIV Type 1 Reverse Transcriptase, subunit A, domain 1"/>
    <property type="match status" value="1"/>
</dbReference>
<proteinExistence type="predicted"/>
<dbReference type="AlphaFoldDB" id="A0A1S4DRZ5"/>
<evidence type="ECO:0000313" key="2">
    <source>
        <dbReference type="RefSeq" id="XP_016516211.1"/>
    </source>
</evidence>
<gene>
    <name evidence="2" type="primary">LOC107832831</name>
</gene>
<organism evidence="2">
    <name type="scientific">Nicotiana tabacum</name>
    <name type="common">Common tobacco</name>
    <dbReference type="NCBI Taxonomy" id="4097"/>
    <lineage>
        <taxon>Eukaryota</taxon>
        <taxon>Viridiplantae</taxon>
        <taxon>Streptophyta</taxon>
        <taxon>Embryophyta</taxon>
        <taxon>Tracheophyta</taxon>
        <taxon>Spermatophyta</taxon>
        <taxon>Magnoliopsida</taxon>
        <taxon>eudicotyledons</taxon>
        <taxon>Gunneridae</taxon>
        <taxon>Pentapetalae</taxon>
        <taxon>asterids</taxon>
        <taxon>lamiids</taxon>
        <taxon>Solanales</taxon>
        <taxon>Solanaceae</taxon>
        <taxon>Nicotianoideae</taxon>
        <taxon>Nicotianeae</taxon>
        <taxon>Nicotiana</taxon>
    </lineage>
</organism>
<dbReference type="SUPFAM" id="SSF56672">
    <property type="entry name" value="DNA/RNA polymerases"/>
    <property type="match status" value="1"/>
</dbReference>
<dbReference type="PANTHER" id="PTHR24559">
    <property type="entry name" value="TRANSPOSON TY3-I GAG-POL POLYPROTEIN"/>
    <property type="match status" value="1"/>
</dbReference>
<dbReference type="STRING" id="4097.A0A1S4DRZ5"/>
<dbReference type="OrthoDB" id="1686402at2759"/>
<protein>
    <recommendedName>
        <fullName evidence="1">Reverse transcriptase domain-containing protein</fullName>
    </recommendedName>
</protein>
<name>A0A1S4DRZ5_TOBAC</name>